<gene>
    <name evidence="1" type="ORF">NC653_013956</name>
</gene>
<dbReference type="EMBL" id="JAQIZT010000005">
    <property type="protein sequence ID" value="KAJ6997542.1"/>
    <property type="molecule type" value="Genomic_DNA"/>
</dbReference>
<keyword evidence="2" id="KW-1185">Reference proteome</keyword>
<protein>
    <submittedName>
        <fullName evidence="1">Uncharacterized protein</fullName>
    </submittedName>
</protein>
<evidence type="ECO:0000313" key="1">
    <source>
        <dbReference type="EMBL" id="KAJ6997542.1"/>
    </source>
</evidence>
<dbReference type="Proteomes" id="UP001164929">
    <property type="component" value="Chromosome 5"/>
</dbReference>
<sequence length="63" mass="7101">MKQISSNLLEASNSCFAPIFPRRFALISPLISVLSTSDLHNSLKIFRVATELDWKRDAFAFSV</sequence>
<accession>A0AAD6QVV0</accession>
<reference evidence="1" key="1">
    <citation type="journal article" date="2023" name="Mol. Ecol. Resour.">
        <title>Chromosome-level genome assembly of a triploid poplar Populus alba 'Berolinensis'.</title>
        <authorList>
            <person name="Chen S."/>
            <person name="Yu Y."/>
            <person name="Wang X."/>
            <person name="Wang S."/>
            <person name="Zhang T."/>
            <person name="Zhou Y."/>
            <person name="He R."/>
            <person name="Meng N."/>
            <person name="Wang Y."/>
            <person name="Liu W."/>
            <person name="Liu Z."/>
            <person name="Liu J."/>
            <person name="Guo Q."/>
            <person name="Huang H."/>
            <person name="Sederoff R.R."/>
            <person name="Wang G."/>
            <person name="Qu G."/>
            <person name="Chen S."/>
        </authorList>
    </citation>
    <scope>NUCLEOTIDE SEQUENCE</scope>
    <source>
        <strain evidence="1">SC-2020</strain>
    </source>
</reference>
<name>A0AAD6QVV0_9ROSI</name>
<comment type="caution">
    <text evidence="1">The sequence shown here is derived from an EMBL/GenBank/DDBJ whole genome shotgun (WGS) entry which is preliminary data.</text>
</comment>
<organism evidence="1 2">
    <name type="scientific">Populus alba x Populus x berolinensis</name>
    <dbReference type="NCBI Taxonomy" id="444605"/>
    <lineage>
        <taxon>Eukaryota</taxon>
        <taxon>Viridiplantae</taxon>
        <taxon>Streptophyta</taxon>
        <taxon>Embryophyta</taxon>
        <taxon>Tracheophyta</taxon>
        <taxon>Spermatophyta</taxon>
        <taxon>Magnoliopsida</taxon>
        <taxon>eudicotyledons</taxon>
        <taxon>Gunneridae</taxon>
        <taxon>Pentapetalae</taxon>
        <taxon>rosids</taxon>
        <taxon>fabids</taxon>
        <taxon>Malpighiales</taxon>
        <taxon>Salicaceae</taxon>
        <taxon>Saliceae</taxon>
        <taxon>Populus</taxon>
    </lineage>
</organism>
<evidence type="ECO:0000313" key="2">
    <source>
        <dbReference type="Proteomes" id="UP001164929"/>
    </source>
</evidence>
<proteinExistence type="predicted"/>
<dbReference type="AlphaFoldDB" id="A0AAD6QVV0"/>